<dbReference type="InterPro" id="IPR002866">
    <property type="entry name" value="Maturase_MatK"/>
</dbReference>
<dbReference type="InterPro" id="IPR024937">
    <property type="entry name" value="Domain_X"/>
</dbReference>
<comment type="similarity">
    <text evidence="2 8">Belongs to the intron maturase 2 family. MatK subfamily.</text>
</comment>
<evidence type="ECO:0000256" key="4">
    <source>
        <dbReference type="ARBA" id="ARBA00022640"/>
    </source>
</evidence>
<dbReference type="Pfam" id="PF01824">
    <property type="entry name" value="MatK_N"/>
    <property type="match status" value="1"/>
</dbReference>
<keyword evidence="5 8" id="KW-0507">mRNA processing</keyword>
<comment type="subcellular location">
    <subcellularLocation>
        <location evidence="1 8">Plastid</location>
        <location evidence="1 8">Chloroplast</location>
    </subcellularLocation>
</comment>
<proteinExistence type="inferred from homology"/>
<evidence type="ECO:0000256" key="7">
    <source>
        <dbReference type="ARBA" id="ARBA00022884"/>
    </source>
</evidence>
<dbReference type="GO" id="GO:0008380">
    <property type="term" value="P:RNA splicing"/>
    <property type="evidence" value="ECO:0007669"/>
    <property type="project" value="UniProtKB-UniRule"/>
</dbReference>
<dbReference type="PANTHER" id="PTHR34811:SF1">
    <property type="entry name" value="MATURASE K"/>
    <property type="match status" value="1"/>
</dbReference>
<evidence type="ECO:0000256" key="3">
    <source>
        <dbReference type="ARBA" id="ARBA00022528"/>
    </source>
</evidence>
<dbReference type="GO" id="GO:0009507">
    <property type="term" value="C:chloroplast"/>
    <property type="evidence" value="ECO:0007669"/>
    <property type="project" value="UniProtKB-SubCell"/>
</dbReference>
<reference evidence="11" key="1">
    <citation type="journal article" date="2017" name="New Phytol.">
        <title>Diversification of Rosaceae since the Late Cretaceous based on plastid phylogenomics.</title>
        <authorList>
            <person name="Zhang S.-D."/>
            <person name="Jin J.-J."/>
            <person name="Chen S.-Y."/>
            <person name="Chase M.W."/>
            <person name="Soltis D.E."/>
            <person name="Li H.-T."/>
            <person name="Yang J.-B."/>
            <person name="Li D.-Z."/>
            <person name="Yi T.-S."/>
        </authorList>
    </citation>
    <scope>NUCLEOTIDE SEQUENCE</scope>
</reference>
<accession>A0A1V0IZK7</accession>
<dbReference type="AlphaFoldDB" id="A0A1V0IZK7"/>
<protein>
    <recommendedName>
        <fullName evidence="8">Maturase K</fullName>
    </recommendedName>
    <alternativeName>
        <fullName evidence="8">Intron maturase</fullName>
    </alternativeName>
</protein>
<evidence type="ECO:0000259" key="9">
    <source>
        <dbReference type="Pfam" id="PF01348"/>
    </source>
</evidence>
<keyword evidence="3" id="KW-0150">Chloroplast</keyword>
<evidence type="ECO:0000259" key="10">
    <source>
        <dbReference type="Pfam" id="PF01824"/>
    </source>
</evidence>
<dbReference type="EMBL" id="KY419997">
    <property type="protein sequence ID" value="ARD01897.1"/>
    <property type="molecule type" value="Genomic_DNA"/>
</dbReference>
<feature type="domain" description="Maturase MatK N-terminal" evidence="10">
    <location>
        <begin position="1"/>
        <end position="340"/>
    </location>
</feature>
<dbReference type="GO" id="GO:0006397">
    <property type="term" value="P:mRNA processing"/>
    <property type="evidence" value="ECO:0007669"/>
    <property type="project" value="UniProtKB-KW"/>
</dbReference>
<gene>
    <name evidence="8 11" type="primary">matK</name>
</gene>
<organism evidence="11">
    <name type="scientific">Debregeasia saeneb</name>
    <dbReference type="NCBI Taxonomy" id="1037061"/>
    <lineage>
        <taxon>Eukaryota</taxon>
        <taxon>Viridiplantae</taxon>
        <taxon>Streptophyta</taxon>
        <taxon>Embryophyta</taxon>
        <taxon>Tracheophyta</taxon>
        <taxon>Spermatophyta</taxon>
        <taxon>Magnoliopsida</taxon>
        <taxon>eudicotyledons</taxon>
        <taxon>Gunneridae</taxon>
        <taxon>Pentapetalae</taxon>
        <taxon>rosids</taxon>
        <taxon>fabids</taxon>
        <taxon>Rosales</taxon>
        <taxon>Urticaceae</taxon>
        <taxon>Debregeasia</taxon>
    </lineage>
</organism>
<evidence type="ECO:0000313" key="11">
    <source>
        <dbReference type="EMBL" id="ARD01897.1"/>
    </source>
</evidence>
<evidence type="ECO:0000256" key="8">
    <source>
        <dbReference type="HAMAP-Rule" id="MF_01390"/>
    </source>
</evidence>
<name>A0A1V0IZK7_9ROSA</name>
<evidence type="ECO:0000256" key="2">
    <source>
        <dbReference type="ARBA" id="ARBA00006621"/>
    </source>
</evidence>
<keyword evidence="6 8" id="KW-0819">tRNA processing</keyword>
<dbReference type="GO" id="GO:0003723">
    <property type="term" value="F:RNA binding"/>
    <property type="evidence" value="ECO:0007669"/>
    <property type="project" value="UniProtKB-KW"/>
</dbReference>
<dbReference type="PANTHER" id="PTHR34811">
    <property type="entry name" value="MATURASE K"/>
    <property type="match status" value="1"/>
</dbReference>
<dbReference type="Pfam" id="PF01348">
    <property type="entry name" value="Intron_maturas2"/>
    <property type="match status" value="1"/>
</dbReference>
<dbReference type="GO" id="GO:0008033">
    <property type="term" value="P:tRNA processing"/>
    <property type="evidence" value="ECO:0007669"/>
    <property type="project" value="UniProtKB-KW"/>
</dbReference>
<dbReference type="InterPro" id="IPR024942">
    <property type="entry name" value="Maturase_MatK_N"/>
</dbReference>
<evidence type="ECO:0000256" key="1">
    <source>
        <dbReference type="ARBA" id="ARBA00004229"/>
    </source>
</evidence>
<evidence type="ECO:0000256" key="6">
    <source>
        <dbReference type="ARBA" id="ARBA00022694"/>
    </source>
</evidence>
<evidence type="ECO:0000256" key="5">
    <source>
        <dbReference type="ARBA" id="ARBA00022664"/>
    </source>
</evidence>
<geneLocation type="plastid" evidence="11"/>
<dbReference type="HAMAP" id="MF_01390">
    <property type="entry name" value="MatK"/>
    <property type="match status" value="1"/>
</dbReference>
<sequence>MAEFQGYLELARSWKHDLLYPLIFQEYIYEFARDHGLNRSNLLENVGYDSQYSFLIVKRLITRMYQQNHLIISVNHSNQNQVFGFNKNLYSQMISEGFAVVLEIPFSLRLVSSLTEAEIVRYYNLRSIHSIFPFLEDKFPHLNYVSDVLIPYPIHLEILVQTLRYWVKDASSLYLLRLFLYEYSNSNWNSLIIPHKFINKSITIFSKSNPRFFLFLYNSHLCEYESILLFLRNKSSHLRLTASGVFFERIYFYGKIKPPVEDVFANDFPISLWFLQDLFMHYVRYQGKSILALKDTDPPLLINKWKYFFVHLWQYNFYVWFQSGRMYINQLCKRSLVFLGYLSSMRINLSVVRTQMLENSFITDNAMKKIDTLLPISPLIGSLAKMKFCNVLGHPVSKSTWVDLSDFDIIDRFVRICRNLFHYYSGSSKKKSLYRVKYILRLSCVKTLARKHKSTVRTFLKRFGSELLDEFFTEEEGVLSFIFPKTYFTLRRLYKKRIWYLDICCINDLVNHE</sequence>
<keyword evidence="7 8" id="KW-0694">RNA-binding</keyword>
<keyword evidence="4 11" id="KW-0934">Plastid</keyword>
<comment type="function">
    <text evidence="8">Usually encoded in the trnK tRNA gene intron. Probably assists in splicing its own and other chloroplast group II introns.</text>
</comment>
<feature type="domain" description="Domain X" evidence="9">
    <location>
        <begin position="368"/>
        <end position="480"/>
    </location>
</feature>